<dbReference type="EMBL" id="PGOL01003465">
    <property type="protein sequence ID" value="PKI40929.1"/>
    <property type="molecule type" value="Genomic_DNA"/>
</dbReference>
<feature type="compositionally biased region" description="Basic residues" evidence="1">
    <location>
        <begin position="184"/>
        <end position="210"/>
    </location>
</feature>
<evidence type="ECO:0000256" key="1">
    <source>
        <dbReference type="SAM" id="MobiDB-lite"/>
    </source>
</evidence>
<feature type="region of interest" description="Disordered" evidence="1">
    <location>
        <begin position="67"/>
        <end position="103"/>
    </location>
</feature>
<dbReference type="AlphaFoldDB" id="A0A2I0IAB6"/>
<reference evidence="2 3" key="1">
    <citation type="submission" date="2017-11" db="EMBL/GenBank/DDBJ databases">
        <title>De-novo sequencing of pomegranate (Punica granatum L.) genome.</title>
        <authorList>
            <person name="Akparov Z."/>
            <person name="Amiraslanov A."/>
            <person name="Hajiyeva S."/>
            <person name="Abbasov M."/>
            <person name="Kaur K."/>
            <person name="Hamwieh A."/>
            <person name="Solovyev V."/>
            <person name="Salamov A."/>
            <person name="Braich B."/>
            <person name="Kosarev P."/>
            <person name="Mahmoud A."/>
            <person name="Hajiyev E."/>
            <person name="Babayeva S."/>
            <person name="Izzatullayeva V."/>
            <person name="Mammadov A."/>
            <person name="Mammadov A."/>
            <person name="Sharifova S."/>
            <person name="Ojaghi J."/>
            <person name="Eynullazada K."/>
            <person name="Bayramov B."/>
            <person name="Abdulazimova A."/>
            <person name="Shahmuradov I."/>
        </authorList>
    </citation>
    <scope>NUCLEOTIDE SEQUENCE [LARGE SCALE GENOMIC DNA]</scope>
    <source>
        <strain evidence="3">cv. AG2017</strain>
        <tissue evidence="2">Leaf</tissue>
    </source>
</reference>
<proteinExistence type="predicted"/>
<dbReference type="Proteomes" id="UP000233551">
    <property type="component" value="Unassembled WGS sequence"/>
</dbReference>
<organism evidence="2 3">
    <name type="scientific">Punica granatum</name>
    <name type="common">Pomegranate</name>
    <dbReference type="NCBI Taxonomy" id="22663"/>
    <lineage>
        <taxon>Eukaryota</taxon>
        <taxon>Viridiplantae</taxon>
        <taxon>Streptophyta</taxon>
        <taxon>Embryophyta</taxon>
        <taxon>Tracheophyta</taxon>
        <taxon>Spermatophyta</taxon>
        <taxon>Magnoliopsida</taxon>
        <taxon>eudicotyledons</taxon>
        <taxon>Gunneridae</taxon>
        <taxon>Pentapetalae</taxon>
        <taxon>rosids</taxon>
        <taxon>malvids</taxon>
        <taxon>Myrtales</taxon>
        <taxon>Lythraceae</taxon>
        <taxon>Punica</taxon>
    </lineage>
</organism>
<gene>
    <name evidence="2" type="ORF">CRG98_038694</name>
</gene>
<protein>
    <submittedName>
        <fullName evidence="2">Uncharacterized protein</fullName>
    </submittedName>
</protein>
<feature type="compositionally biased region" description="Basic and acidic residues" evidence="1">
    <location>
        <begin position="83"/>
        <end position="99"/>
    </location>
</feature>
<feature type="region of interest" description="Disordered" evidence="1">
    <location>
        <begin position="167"/>
        <end position="220"/>
    </location>
</feature>
<sequence length="220" mass="25003">MAVLAAVSRLLGRPGGLLEVNRRSRVYEPWELGDEPRAEEGSASDQFVRWRPVRKLRERLRGRAGGRPWRRMSEPRVSGSRGVEGERELFGPAKGEGKRPKSRSSWRAWKLLQGKKRRDRGEVGAWVRLVFLGKSSGRQEGRHRSRVGLAYEEEVGEKVGLACVEEEEDGAGGGLQARAERLQGKRWKKRKEKRKEGRRKKKTWAGKKRGGGQGQRSDEI</sequence>
<keyword evidence="3" id="KW-1185">Reference proteome</keyword>
<name>A0A2I0IAB6_PUNGR</name>
<evidence type="ECO:0000313" key="2">
    <source>
        <dbReference type="EMBL" id="PKI40929.1"/>
    </source>
</evidence>
<accession>A0A2I0IAB6</accession>
<comment type="caution">
    <text evidence="2">The sequence shown here is derived from an EMBL/GenBank/DDBJ whole genome shotgun (WGS) entry which is preliminary data.</text>
</comment>
<evidence type="ECO:0000313" key="3">
    <source>
        <dbReference type="Proteomes" id="UP000233551"/>
    </source>
</evidence>